<accession>A0ABZ2AYZ2</accession>
<dbReference type="RefSeq" id="XP_064722991.1">
    <property type="nucleotide sequence ID" value="XM_064866919.1"/>
</dbReference>
<dbReference type="Proteomes" id="UP001432216">
    <property type="component" value="Chromosome 9"/>
</dbReference>
<keyword evidence="2" id="KW-1185">Reference proteome</keyword>
<reference evidence="1 2" key="1">
    <citation type="submission" date="2024-01" db="EMBL/GenBank/DDBJ databases">
        <title>Comparative genomics of Cryptococcus and Kwoniella reveals pathogenesis evolution and contrasting modes of karyotype evolution via chromosome fusion or intercentromeric recombination.</title>
        <authorList>
            <person name="Coelho M.A."/>
            <person name="David-Palma M."/>
            <person name="Shea T."/>
            <person name="Bowers K."/>
            <person name="McGinley-Smith S."/>
            <person name="Mohammad A.W."/>
            <person name="Gnirke A."/>
            <person name="Yurkov A.M."/>
            <person name="Nowrousian M."/>
            <person name="Sun S."/>
            <person name="Cuomo C.A."/>
            <person name="Heitman J."/>
        </authorList>
    </citation>
    <scope>NUCLEOTIDE SEQUENCE [LARGE SCALE GENOMIC DNA]</scope>
    <source>
        <strain evidence="1 2">7685027</strain>
    </source>
</reference>
<name>A0ABZ2AYZ2_9TREE</name>
<gene>
    <name evidence="1" type="ORF">IAS62_005109</name>
</gene>
<dbReference type="GeneID" id="89991879"/>
<sequence length="80" mass="8861">MANLGSALLAANRKADIRITAHNFSYIRELDMTGDRYGIQKRYPLLGAGSITKIMWEEEPTQWLSSQNSQSQKNGSTAAS</sequence>
<protein>
    <submittedName>
        <fullName evidence="1">Uncharacterized protein</fullName>
    </submittedName>
</protein>
<proteinExistence type="predicted"/>
<dbReference type="EMBL" id="CP143814">
    <property type="protein sequence ID" value="WVO23752.1"/>
    <property type="molecule type" value="Genomic_DNA"/>
</dbReference>
<evidence type="ECO:0000313" key="1">
    <source>
        <dbReference type="EMBL" id="WVO23752.1"/>
    </source>
</evidence>
<organism evidence="1 2">
    <name type="scientific">Cryptococcus decagattii</name>
    <dbReference type="NCBI Taxonomy" id="1859122"/>
    <lineage>
        <taxon>Eukaryota</taxon>
        <taxon>Fungi</taxon>
        <taxon>Dikarya</taxon>
        <taxon>Basidiomycota</taxon>
        <taxon>Agaricomycotina</taxon>
        <taxon>Tremellomycetes</taxon>
        <taxon>Tremellales</taxon>
        <taxon>Cryptococcaceae</taxon>
        <taxon>Cryptococcus</taxon>
        <taxon>Cryptococcus gattii species complex</taxon>
    </lineage>
</organism>
<evidence type="ECO:0000313" key="2">
    <source>
        <dbReference type="Proteomes" id="UP001432216"/>
    </source>
</evidence>